<evidence type="ECO:0000313" key="6">
    <source>
        <dbReference type="EMBL" id="ANA57044.1"/>
    </source>
</evidence>
<protein>
    <submittedName>
        <fullName evidence="6">Ribosomal protein L5</fullName>
    </submittedName>
</protein>
<dbReference type="GO" id="GO:1990904">
    <property type="term" value="C:ribonucleoprotein complex"/>
    <property type="evidence" value="ECO:0007669"/>
    <property type="project" value="UniProtKB-KW"/>
</dbReference>
<dbReference type="Pfam" id="PF00673">
    <property type="entry name" value="Ribosomal_L5_C"/>
    <property type="match status" value="1"/>
</dbReference>
<evidence type="ECO:0000256" key="2">
    <source>
        <dbReference type="ARBA" id="ARBA00022980"/>
    </source>
</evidence>
<dbReference type="AlphaFoldDB" id="A0A1S5R1U2"/>
<geneLocation type="mitochondrion" evidence="6"/>
<dbReference type="InterPro" id="IPR022803">
    <property type="entry name" value="Ribosomal_uL5_dom_sf"/>
</dbReference>
<keyword evidence="3 4" id="KW-0687">Ribonucleoprotein</keyword>
<keyword evidence="6" id="KW-0496">Mitochondrion</keyword>
<evidence type="ECO:0000256" key="4">
    <source>
        <dbReference type="RuleBase" id="RU003930"/>
    </source>
</evidence>
<reference evidence="6" key="1">
    <citation type="journal article" date="2017" name="J. Phycol.">
        <title>Complete mitochondrial genomes of prasinophyte algae Pyramimonas parkeae and Cymbomonas tetramitiformis.</title>
        <authorList>
            <person name="Satjarak A."/>
            <person name="Burns J.A."/>
            <person name="Kim E."/>
            <person name="Graham L.E."/>
        </authorList>
    </citation>
    <scope>NUCLEOTIDE SEQUENCE</scope>
    <source>
        <strain evidence="6">NIES254</strain>
    </source>
</reference>
<dbReference type="GO" id="GO:0005840">
    <property type="term" value="C:ribosome"/>
    <property type="evidence" value="ECO:0007669"/>
    <property type="project" value="UniProtKB-KW"/>
</dbReference>
<evidence type="ECO:0000256" key="1">
    <source>
        <dbReference type="ARBA" id="ARBA00008553"/>
    </source>
</evidence>
<accession>A0A1S5R1U2</accession>
<keyword evidence="2 4" id="KW-0689">Ribosomal protein</keyword>
<dbReference type="InterPro" id="IPR002132">
    <property type="entry name" value="Ribosomal_uL5"/>
</dbReference>
<dbReference type="SUPFAM" id="SSF55282">
    <property type="entry name" value="RL5-like"/>
    <property type="match status" value="1"/>
</dbReference>
<dbReference type="PIRSF" id="PIRSF002161">
    <property type="entry name" value="Ribosomal_L5"/>
    <property type="match status" value="1"/>
</dbReference>
<comment type="similarity">
    <text evidence="1 4">Belongs to the universal ribosomal protein uL5 family.</text>
</comment>
<dbReference type="EMBL" id="KX013547">
    <property type="protein sequence ID" value="ANA57044.1"/>
    <property type="molecule type" value="Genomic_DNA"/>
</dbReference>
<evidence type="ECO:0000256" key="3">
    <source>
        <dbReference type="ARBA" id="ARBA00023274"/>
    </source>
</evidence>
<sequence>MNFLQYNHENLLNEDLLLKLNLQFSKDIPNFHRLEINHSSGKFNREETTYLPASTALQLFTGQFAKIDRAKKACANFKLLNQDILGGHLSLNKKQILNMLAQLYVYVFPRMSDFKGLSSKQVFFCGFNFPIKNLFILPELEDNSGFFENISGFTLNVHTKTKNVQEVILLLSGFQIPLRIELISN</sequence>
<proteinExistence type="inferred from homology"/>
<feature type="domain" description="Large ribosomal subunit protein uL5 C-terminal" evidence="5">
    <location>
        <begin position="86"/>
        <end position="177"/>
    </location>
</feature>
<evidence type="ECO:0000259" key="5">
    <source>
        <dbReference type="Pfam" id="PF00673"/>
    </source>
</evidence>
<name>A0A1S5R1U2_9CHLO</name>
<dbReference type="Gene3D" id="3.30.1440.10">
    <property type="match status" value="1"/>
</dbReference>
<gene>
    <name evidence="6" type="primary">rpl5</name>
</gene>
<dbReference type="InterPro" id="IPR031309">
    <property type="entry name" value="Ribosomal_uL5_C"/>
</dbReference>
<dbReference type="GO" id="GO:0006412">
    <property type="term" value="P:translation"/>
    <property type="evidence" value="ECO:0007669"/>
    <property type="project" value="InterPro"/>
</dbReference>
<dbReference type="GO" id="GO:0003735">
    <property type="term" value="F:structural constituent of ribosome"/>
    <property type="evidence" value="ECO:0007669"/>
    <property type="project" value="InterPro"/>
</dbReference>
<organism evidence="6">
    <name type="scientific">Pyramimonas parkeae</name>
    <dbReference type="NCBI Taxonomy" id="36894"/>
    <lineage>
        <taxon>Eukaryota</taxon>
        <taxon>Viridiplantae</taxon>
        <taxon>Chlorophyta</taxon>
        <taxon>Pyramimonadophyceae</taxon>
        <taxon>Pyramimonadales</taxon>
        <taxon>Pyramimonadaceae</taxon>
        <taxon>Pyramimonas</taxon>
        <taxon>Pyramimonas subgen. Trichocystis</taxon>
    </lineage>
</organism>